<gene>
    <name evidence="2" type="ORF">LIP_1470</name>
</gene>
<evidence type="ECO:0000313" key="2">
    <source>
        <dbReference type="EMBL" id="BAS27319.1"/>
    </source>
</evidence>
<evidence type="ECO:0000313" key="3">
    <source>
        <dbReference type="Proteomes" id="UP000065807"/>
    </source>
</evidence>
<feature type="region of interest" description="Disordered" evidence="1">
    <location>
        <begin position="102"/>
        <end position="126"/>
    </location>
</feature>
<dbReference type="EMBL" id="AP014924">
    <property type="protein sequence ID" value="BAS27319.1"/>
    <property type="molecule type" value="Genomic_DNA"/>
</dbReference>
<dbReference type="Gene3D" id="1.10.10.10">
    <property type="entry name" value="Winged helix-like DNA-binding domain superfamily/Winged helix DNA-binding domain"/>
    <property type="match status" value="1"/>
</dbReference>
<reference evidence="3" key="2">
    <citation type="journal article" date="2016" name="Int. J. Syst. Evol. Microbiol.">
        <title>Complete genome sequence and cell structure of Limnochorda pilosa, a Gram-negative spore-former within the phylum Firmicutes.</title>
        <authorList>
            <person name="Watanabe M."/>
            <person name="Kojima H."/>
            <person name="Fukui M."/>
        </authorList>
    </citation>
    <scope>NUCLEOTIDE SEQUENCE [LARGE SCALE GENOMIC DNA]</scope>
    <source>
        <strain evidence="3">HC45</strain>
    </source>
</reference>
<dbReference type="OrthoDB" id="149053at2"/>
<reference evidence="3" key="1">
    <citation type="submission" date="2015-07" db="EMBL/GenBank/DDBJ databases">
        <title>Complete genome sequence and phylogenetic analysis of Limnochorda pilosa.</title>
        <authorList>
            <person name="Watanabe M."/>
            <person name="Kojima H."/>
            <person name="Fukui M."/>
        </authorList>
    </citation>
    <scope>NUCLEOTIDE SEQUENCE [LARGE SCALE GENOMIC DNA]</scope>
    <source>
        <strain evidence="3">HC45</strain>
    </source>
</reference>
<proteinExistence type="predicted"/>
<dbReference type="Proteomes" id="UP000065807">
    <property type="component" value="Chromosome"/>
</dbReference>
<evidence type="ECO:0008006" key="4">
    <source>
        <dbReference type="Google" id="ProtNLM"/>
    </source>
</evidence>
<accession>A0A0K2SKF5</accession>
<keyword evidence="3" id="KW-1185">Reference proteome</keyword>
<dbReference type="AlphaFoldDB" id="A0A0K2SKF5"/>
<sequence>MTVEPEAVALLQRALAQRRDDDWERLYAVLSPRVQAWVHAHPSFRLSGEDADYFTNRALERLWQAVDPAKAARFQEGPALLQYLKLCVHSVIMDELRGPAPKASERLDELTPSLPDPSPGPEDQALASEERDALWSLVARVVRGARERLLLEASFVRGLPPREIAARFPALFASVQEVYTLKRRVLERLARSPELEDFLARRG</sequence>
<protein>
    <recommendedName>
        <fullName evidence="4">RNA polymerase sigma-70 region 2 domain-containing protein</fullName>
    </recommendedName>
</protein>
<evidence type="ECO:0000256" key="1">
    <source>
        <dbReference type="SAM" id="MobiDB-lite"/>
    </source>
</evidence>
<dbReference type="InterPro" id="IPR036388">
    <property type="entry name" value="WH-like_DNA-bd_sf"/>
</dbReference>
<organism evidence="2 3">
    <name type="scientific">Limnochorda pilosa</name>
    <dbReference type="NCBI Taxonomy" id="1555112"/>
    <lineage>
        <taxon>Bacteria</taxon>
        <taxon>Bacillati</taxon>
        <taxon>Bacillota</taxon>
        <taxon>Limnochordia</taxon>
        <taxon>Limnochordales</taxon>
        <taxon>Limnochordaceae</taxon>
        <taxon>Limnochorda</taxon>
    </lineage>
</organism>
<dbReference type="RefSeq" id="WP_068136011.1">
    <property type="nucleotide sequence ID" value="NZ_AP014924.1"/>
</dbReference>
<dbReference type="KEGG" id="lpil:LIP_1470"/>
<name>A0A0K2SKF5_LIMPI</name>
<dbReference type="STRING" id="1555112.LIP_1470"/>